<evidence type="ECO:0000256" key="5">
    <source>
        <dbReference type="SAM" id="Phobius"/>
    </source>
</evidence>
<reference evidence="6 7" key="1">
    <citation type="submission" date="2020-12" db="EMBL/GenBank/DDBJ databases">
        <title>Metabolic potential, ecology and presence of endohyphal bacteria is reflected in genomic diversity of Mucoromycotina.</title>
        <authorList>
            <person name="Muszewska A."/>
            <person name="Okrasinska A."/>
            <person name="Steczkiewicz K."/>
            <person name="Drgas O."/>
            <person name="Orlowska M."/>
            <person name="Perlinska-Lenart U."/>
            <person name="Aleksandrzak-Piekarczyk T."/>
            <person name="Szatraj K."/>
            <person name="Zielenkiewicz U."/>
            <person name="Pilsyk S."/>
            <person name="Malc E."/>
            <person name="Mieczkowski P."/>
            <person name="Kruszewska J.S."/>
            <person name="Biernat P."/>
            <person name="Pawlowska J."/>
        </authorList>
    </citation>
    <scope>NUCLEOTIDE SEQUENCE [LARGE SCALE GENOMIC DNA]</scope>
    <source>
        <strain evidence="6 7">CBS 142.35</strain>
    </source>
</reference>
<evidence type="ECO:0000256" key="1">
    <source>
        <dbReference type="ARBA" id="ARBA00004141"/>
    </source>
</evidence>
<feature type="transmembrane region" description="Helical" evidence="5">
    <location>
        <begin position="217"/>
        <end position="239"/>
    </location>
</feature>
<dbReference type="Proteomes" id="UP000646827">
    <property type="component" value="Unassembled WGS sequence"/>
</dbReference>
<feature type="transmembrane region" description="Helical" evidence="5">
    <location>
        <begin position="251"/>
        <end position="271"/>
    </location>
</feature>
<evidence type="ECO:0000256" key="2">
    <source>
        <dbReference type="ARBA" id="ARBA00022692"/>
    </source>
</evidence>
<dbReference type="PANTHER" id="PTHR11040">
    <property type="entry name" value="ZINC/IRON TRANSPORTER"/>
    <property type="match status" value="1"/>
</dbReference>
<dbReference type="InterPro" id="IPR003689">
    <property type="entry name" value="ZIP"/>
</dbReference>
<comment type="subcellular location">
    <subcellularLocation>
        <location evidence="1">Membrane</location>
        <topology evidence="1">Multi-pass membrane protein</topology>
    </subcellularLocation>
</comment>
<dbReference type="GO" id="GO:0005385">
    <property type="term" value="F:zinc ion transmembrane transporter activity"/>
    <property type="evidence" value="ECO:0007669"/>
    <property type="project" value="TreeGrafter"/>
</dbReference>
<dbReference type="EMBL" id="JAEPRB010000258">
    <property type="protein sequence ID" value="KAG2217997.1"/>
    <property type="molecule type" value="Genomic_DNA"/>
</dbReference>
<organism evidence="6 7">
    <name type="scientific">Circinella minor</name>
    <dbReference type="NCBI Taxonomy" id="1195481"/>
    <lineage>
        <taxon>Eukaryota</taxon>
        <taxon>Fungi</taxon>
        <taxon>Fungi incertae sedis</taxon>
        <taxon>Mucoromycota</taxon>
        <taxon>Mucoromycotina</taxon>
        <taxon>Mucoromycetes</taxon>
        <taxon>Mucorales</taxon>
        <taxon>Lichtheimiaceae</taxon>
        <taxon>Circinella</taxon>
    </lineage>
</organism>
<evidence type="ECO:0000313" key="7">
    <source>
        <dbReference type="Proteomes" id="UP000646827"/>
    </source>
</evidence>
<dbReference type="OrthoDB" id="448280at2759"/>
<keyword evidence="2 5" id="KW-0812">Transmembrane</keyword>
<feature type="transmembrane region" description="Helical" evidence="5">
    <location>
        <begin position="25"/>
        <end position="44"/>
    </location>
</feature>
<evidence type="ECO:0000256" key="4">
    <source>
        <dbReference type="ARBA" id="ARBA00023136"/>
    </source>
</evidence>
<feature type="transmembrane region" description="Helical" evidence="5">
    <location>
        <begin position="283"/>
        <end position="305"/>
    </location>
</feature>
<keyword evidence="7" id="KW-1185">Reference proteome</keyword>
<dbReference type="PANTHER" id="PTHR11040:SF44">
    <property type="entry name" value="PROTEIN ZNTC-RELATED"/>
    <property type="match status" value="1"/>
</dbReference>
<keyword evidence="3 5" id="KW-1133">Transmembrane helix</keyword>
<gene>
    <name evidence="6" type="ORF">INT45_001540</name>
</gene>
<dbReference type="GO" id="GO:0005886">
    <property type="term" value="C:plasma membrane"/>
    <property type="evidence" value="ECO:0007669"/>
    <property type="project" value="TreeGrafter"/>
</dbReference>
<comment type="caution">
    <text evidence="6">The sequence shown here is derived from an EMBL/GenBank/DDBJ whole genome shotgun (WGS) entry which is preliminary data.</text>
</comment>
<evidence type="ECO:0000256" key="3">
    <source>
        <dbReference type="ARBA" id="ARBA00022989"/>
    </source>
</evidence>
<proteinExistence type="predicted"/>
<protein>
    <submittedName>
        <fullName evidence="6">Uncharacterized protein</fullName>
    </submittedName>
</protein>
<name>A0A8H7RVG5_9FUNG</name>
<dbReference type="Pfam" id="PF02535">
    <property type="entry name" value="Zip"/>
    <property type="match status" value="1"/>
</dbReference>
<dbReference type="AlphaFoldDB" id="A0A8H7RVG5"/>
<feature type="transmembrane region" description="Helical" evidence="5">
    <location>
        <begin position="325"/>
        <end position="344"/>
    </location>
</feature>
<sequence>MLQPANEKLTSACLGDTWHENYPSFAMLFCMCSIFAMQLIEYLATTQLEHHFHSSALCVDHHHHDNSTVKSATTTTTTTHVNNMATTTIPETPQSPFQCEIHHYHPEHVVQEEENNNNTQPKSSSVTMIDESVANEDLYIYGRRAFSGNNTDEDDKDKLKHTPYSTCPEHWDSSSTRIAESMKDTKRCLSTIVLECGILTHSIIIGITMGVTGQDEFTGLMIAICFHQFFEGFALGARIAEVNRINCKKAIMMAFFFAWTTPVGTAIGVGISSSYNGNSAAALLAQGIFDSISSGILIYVGLVNLLASEMIFDDRFKKMRKSTRFGCFLFMYAGAAVMAIIGIWI</sequence>
<feature type="transmembrane region" description="Helical" evidence="5">
    <location>
        <begin position="192"/>
        <end position="211"/>
    </location>
</feature>
<evidence type="ECO:0000313" key="6">
    <source>
        <dbReference type="EMBL" id="KAG2217997.1"/>
    </source>
</evidence>
<accession>A0A8H7RVG5</accession>
<keyword evidence="4 5" id="KW-0472">Membrane</keyword>